<dbReference type="EMBL" id="AP024145">
    <property type="protein sequence ID" value="BCM87299.1"/>
    <property type="molecule type" value="Genomic_DNA"/>
</dbReference>
<dbReference type="SMART" id="SM01008">
    <property type="entry name" value="Ald_Xan_dh_C"/>
    <property type="match status" value="1"/>
</dbReference>
<dbReference type="Gene3D" id="3.90.1170.50">
    <property type="entry name" value="Aldehyde oxidase/xanthine dehydrogenase, a/b hammerhead"/>
    <property type="match status" value="1"/>
</dbReference>
<dbReference type="InterPro" id="IPR019546">
    <property type="entry name" value="TAT_signal_bac_arc"/>
</dbReference>
<dbReference type="Pfam" id="PF20256">
    <property type="entry name" value="MoCoBD_2"/>
    <property type="match status" value="2"/>
</dbReference>
<gene>
    <name evidence="2" type="ORF">mvi_57600</name>
</gene>
<dbReference type="RefSeq" id="WP_207180423.1">
    <property type="nucleotide sequence ID" value="NZ_AP024145.1"/>
</dbReference>
<accession>A0A8H8WZI5</accession>
<dbReference type="InterPro" id="IPR046867">
    <property type="entry name" value="AldOxase/xan_DH_MoCoBD2"/>
</dbReference>
<sequence>MLNSRIKTRQAPLREDAVTSRRTFLRGSATAAGALVIGLTLDLNLSPKGARAAGGPDLSKAPAKPNAFVRIAADDTVTVVIKHLDMGQGNTTGLATIVAEELDADWGQMRAVFAPADASLYNNLAFGPIQGTGGSTAVANSWIQLRKAGAAARAMLVAAAAEEWKVPAGEITVEKGVMRHKSGQAGRFGTFAAKAAVQPVPENPALKDPSAFRLIGTTLPRLDSKAKTDGSAQYALDVRRPGQLTALVARAPRFGATLKSVDDTAAKAVPGVVQVVRIPSGVAVVARDTWSAMKGREALTLTWDDAGAERQSTESQQAAYKAMADKPGLVASQRGDAAGAIKGAAKVLEAEFSFPYLAHAPMEPLNATIERAGDGSYDIYAGSQFQTIEQAVAAGILGTTADKVRITTLWAGGSFGRRATASADYIAEAAAILKATGEKAPIHLVWTREDDITGGYYRPAAYHRIRAGLDAKGAITGWEHRIVGKSIIIGTPLEAMMVKDGVDATTVEGASDTPYALPAYRFEVHNAREGVPVLWWRSVGHSHTAQAMEVFIDEAAHAAGQDPVAYRLGLLRQAPRLSAALTLAAEKSGWSARDQKPGRGYGVAAHESFGSYVAMVADVTAEAGKVKVNRIVAAVDVGVAVNPDVIRAQVEGAVGFALSSVLRNRITFKDGEVQEKNFDAYEPTRMSEMPKVEVHIVPSAAAPTGIGEPGVPVLAPAISNAVFAATGQRLRSLPLDLSALRGV</sequence>
<dbReference type="PIRSF" id="PIRSF036389">
    <property type="entry name" value="IOR_B"/>
    <property type="match status" value="1"/>
</dbReference>
<protein>
    <submittedName>
        <fullName evidence="2">Oxidoreductase</fullName>
    </submittedName>
</protein>
<dbReference type="SUPFAM" id="SSF56003">
    <property type="entry name" value="Molybdenum cofactor-binding domain"/>
    <property type="match status" value="2"/>
</dbReference>
<dbReference type="Gene3D" id="3.30.365.10">
    <property type="entry name" value="Aldehyde oxidase/xanthine dehydrogenase, molybdopterin binding domain"/>
    <property type="match status" value="4"/>
</dbReference>
<feature type="domain" description="Aldehyde oxidase/xanthine dehydrogenase a/b hammerhead" evidence="1">
    <location>
        <begin position="229"/>
        <end position="307"/>
    </location>
</feature>
<evidence type="ECO:0000313" key="3">
    <source>
        <dbReference type="Proteomes" id="UP000663508"/>
    </source>
</evidence>
<dbReference type="InterPro" id="IPR000674">
    <property type="entry name" value="Ald_Oxase/Xan_DH_a/b"/>
</dbReference>
<dbReference type="InterPro" id="IPR006311">
    <property type="entry name" value="TAT_signal"/>
</dbReference>
<organism evidence="2 3">
    <name type="scientific">Methylobacterium indicum</name>
    <dbReference type="NCBI Taxonomy" id="1775910"/>
    <lineage>
        <taxon>Bacteria</taxon>
        <taxon>Pseudomonadati</taxon>
        <taxon>Pseudomonadota</taxon>
        <taxon>Alphaproteobacteria</taxon>
        <taxon>Hyphomicrobiales</taxon>
        <taxon>Methylobacteriaceae</taxon>
        <taxon>Methylobacterium</taxon>
    </lineage>
</organism>
<dbReference type="PANTHER" id="PTHR47495">
    <property type="entry name" value="ALDEHYDE DEHYDROGENASE"/>
    <property type="match status" value="1"/>
</dbReference>
<reference evidence="2" key="1">
    <citation type="submission" date="2020-11" db="EMBL/GenBank/DDBJ databases">
        <title>Complete genome sequence of a novel pathogenic Methylobacterium strain isolated from rice in Vietnam.</title>
        <authorList>
            <person name="Lai K."/>
            <person name="Okazaki S."/>
            <person name="Higashi K."/>
            <person name="Mori H."/>
            <person name="Toyoda A."/>
            <person name="Kurokawa K."/>
        </authorList>
    </citation>
    <scope>NUCLEOTIDE SEQUENCE</scope>
    <source>
        <strain evidence="2">VL1</strain>
    </source>
</reference>
<dbReference type="KEGG" id="mind:mvi_57600"/>
<dbReference type="Pfam" id="PF02738">
    <property type="entry name" value="MoCoBD_1"/>
    <property type="match status" value="1"/>
</dbReference>
<dbReference type="InterPro" id="IPR012368">
    <property type="entry name" value="OxRdtase_Mopterin-bd_su_IorB"/>
</dbReference>
<name>A0A8H8WZI5_9HYPH</name>
<dbReference type="AlphaFoldDB" id="A0A8H8WZI5"/>
<dbReference type="InterPro" id="IPR008274">
    <property type="entry name" value="AldOxase/xan_DH_MoCoBD1"/>
</dbReference>
<dbReference type="InterPro" id="IPR052516">
    <property type="entry name" value="N-heterocyclic_Hydroxylase"/>
</dbReference>
<dbReference type="PANTHER" id="PTHR47495:SF2">
    <property type="entry name" value="ALDEHYDE DEHYDROGENASE"/>
    <property type="match status" value="1"/>
</dbReference>
<proteinExistence type="predicted"/>
<dbReference type="GO" id="GO:0016491">
    <property type="term" value="F:oxidoreductase activity"/>
    <property type="evidence" value="ECO:0007669"/>
    <property type="project" value="InterPro"/>
</dbReference>
<dbReference type="PROSITE" id="PS51318">
    <property type="entry name" value="TAT"/>
    <property type="match status" value="1"/>
</dbReference>
<dbReference type="InterPro" id="IPR037165">
    <property type="entry name" value="AldOxase/xan_DH_Mopterin-bd_sf"/>
</dbReference>
<dbReference type="NCBIfam" id="TIGR01409">
    <property type="entry name" value="TAT_signal_seq"/>
    <property type="match status" value="1"/>
</dbReference>
<evidence type="ECO:0000259" key="1">
    <source>
        <dbReference type="SMART" id="SM01008"/>
    </source>
</evidence>
<evidence type="ECO:0000313" key="2">
    <source>
        <dbReference type="EMBL" id="BCM87299.1"/>
    </source>
</evidence>
<dbReference type="Proteomes" id="UP000663508">
    <property type="component" value="Chromosome"/>
</dbReference>